<protein>
    <submittedName>
        <fullName evidence="13">E3 ubiquitin-protein ligase Mdm2-like isoform X1</fullName>
    </submittedName>
</protein>
<proteinExistence type="inferred from homology"/>
<feature type="compositionally biased region" description="Acidic residues" evidence="8">
    <location>
        <begin position="484"/>
        <end position="500"/>
    </location>
</feature>
<dbReference type="InterPro" id="IPR016495">
    <property type="entry name" value="p53_neg-reg_MDM_2/4"/>
</dbReference>
<dbReference type="Pfam" id="PF13920">
    <property type="entry name" value="zf-C3HC4_3"/>
    <property type="match status" value="1"/>
</dbReference>
<comment type="similarity">
    <text evidence="2">Belongs to the MDM2/MDM4 family.</text>
</comment>
<feature type="domain" description="RanBP2-type" evidence="10">
    <location>
        <begin position="332"/>
        <end position="361"/>
    </location>
</feature>
<evidence type="ECO:0000256" key="5">
    <source>
        <dbReference type="ARBA" id="ARBA00022833"/>
    </source>
</evidence>
<dbReference type="RefSeq" id="XP_032827346.1">
    <property type="nucleotide sequence ID" value="XM_032971455.1"/>
</dbReference>
<dbReference type="Pfam" id="PF02201">
    <property type="entry name" value="SWIB"/>
    <property type="match status" value="1"/>
</dbReference>
<dbReference type="GO" id="GO:0002039">
    <property type="term" value="F:p53 binding"/>
    <property type="evidence" value="ECO:0007669"/>
    <property type="project" value="TreeGrafter"/>
</dbReference>
<dbReference type="InterPro" id="IPR013083">
    <property type="entry name" value="Znf_RING/FYVE/PHD"/>
</dbReference>
<feature type="region of interest" description="Disordered" evidence="8">
    <location>
        <begin position="426"/>
        <end position="521"/>
    </location>
</feature>
<evidence type="ECO:0000313" key="12">
    <source>
        <dbReference type="Proteomes" id="UP001318040"/>
    </source>
</evidence>
<keyword evidence="5" id="KW-0862">Zinc</keyword>
<reference evidence="13" key="1">
    <citation type="submission" date="2025-08" db="UniProtKB">
        <authorList>
            <consortium name="RefSeq"/>
        </authorList>
    </citation>
    <scope>IDENTIFICATION</scope>
    <source>
        <tissue evidence="13">Sperm</tissue>
    </source>
</reference>
<dbReference type="PIRSF" id="PIRSF006748">
    <property type="entry name" value="p53_MDM_2/4"/>
    <property type="match status" value="1"/>
</dbReference>
<dbReference type="InterPro" id="IPR001876">
    <property type="entry name" value="Znf_RanBP2"/>
</dbReference>
<dbReference type="SUPFAM" id="SSF57850">
    <property type="entry name" value="RING/U-box"/>
    <property type="match status" value="1"/>
</dbReference>
<dbReference type="CDD" id="cd16646">
    <property type="entry name" value="mRING-HC-C2H2C4_MDM2-like"/>
    <property type="match status" value="1"/>
</dbReference>
<dbReference type="PROSITE" id="PS50199">
    <property type="entry name" value="ZF_RANBP2_2"/>
    <property type="match status" value="1"/>
</dbReference>
<evidence type="ECO:0000256" key="1">
    <source>
        <dbReference type="ARBA" id="ARBA00004123"/>
    </source>
</evidence>
<dbReference type="PROSITE" id="PS50089">
    <property type="entry name" value="ZF_RING_2"/>
    <property type="match status" value="1"/>
</dbReference>
<dbReference type="Gene3D" id="1.10.245.10">
    <property type="entry name" value="SWIB/MDM2 domain"/>
    <property type="match status" value="1"/>
</dbReference>
<dbReference type="PROSITE" id="PS01358">
    <property type="entry name" value="ZF_RANBP2_1"/>
    <property type="match status" value="1"/>
</dbReference>
<dbReference type="PANTHER" id="PTHR46858:SF5">
    <property type="entry name" value="E3 UBIQUITIN-PROTEIN LIGASE APD1-RELATED"/>
    <property type="match status" value="1"/>
</dbReference>
<dbReference type="GO" id="GO:0010468">
    <property type="term" value="P:regulation of gene expression"/>
    <property type="evidence" value="ECO:0007669"/>
    <property type="project" value="TreeGrafter"/>
</dbReference>
<accession>A0AAJ7XAK2</accession>
<evidence type="ECO:0000256" key="3">
    <source>
        <dbReference type="ARBA" id="ARBA00022723"/>
    </source>
</evidence>
<dbReference type="Proteomes" id="UP001318040">
    <property type="component" value="Chromosome 3"/>
</dbReference>
<evidence type="ECO:0000256" key="4">
    <source>
        <dbReference type="ARBA" id="ARBA00022771"/>
    </source>
</evidence>
<dbReference type="GO" id="GO:0008270">
    <property type="term" value="F:zinc ion binding"/>
    <property type="evidence" value="ECO:0007669"/>
    <property type="project" value="UniProtKB-KW"/>
</dbReference>
<dbReference type="Gene3D" id="2.30.30.380">
    <property type="entry name" value="Zn-finger domain of Sec23/24"/>
    <property type="match status" value="1"/>
</dbReference>
<evidence type="ECO:0000259" key="11">
    <source>
        <dbReference type="PROSITE" id="PS51925"/>
    </source>
</evidence>
<keyword evidence="12" id="KW-1185">Reference proteome</keyword>
<organism evidence="12 13">
    <name type="scientific">Petromyzon marinus</name>
    <name type="common">Sea lamprey</name>
    <dbReference type="NCBI Taxonomy" id="7757"/>
    <lineage>
        <taxon>Eukaryota</taxon>
        <taxon>Metazoa</taxon>
        <taxon>Chordata</taxon>
        <taxon>Craniata</taxon>
        <taxon>Vertebrata</taxon>
        <taxon>Cyclostomata</taxon>
        <taxon>Hyperoartia</taxon>
        <taxon>Petromyzontiformes</taxon>
        <taxon>Petromyzontidae</taxon>
        <taxon>Petromyzon</taxon>
    </lineage>
</organism>
<feature type="domain" description="RING-type" evidence="9">
    <location>
        <begin position="552"/>
        <end position="593"/>
    </location>
</feature>
<evidence type="ECO:0000256" key="7">
    <source>
        <dbReference type="PROSITE-ProRule" id="PRU00322"/>
    </source>
</evidence>
<dbReference type="GO" id="GO:0016567">
    <property type="term" value="P:protein ubiquitination"/>
    <property type="evidence" value="ECO:0007669"/>
    <property type="project" value="TreeGrafter"/>
</dbReference>
<keyword evidence="4 7" id="KW-0863">Zinc-finger</keyword>
<evidence type="ECO:0000259" key="10">
    <source>
        <dbReference type="PROSITE" id="PS50199"/>
    </source>
</evidence>
<dbReference type="InterPro" id="IPR001841">
    <property type="entry name" value="Znf_RING"/>
</dbReference>
<evidence type="ECO:0000256" key="6">
    <source>
        <dbReference type="ARBA" id="ARBA00023242"/>
    </source>
</evidence>
<keyword evidence="6" id="KW-0539">Nucleus</keyword>
<sequence length="605" mass="65989">MHTCVIYNTVVIIMSASPSASSASGVRKEDLVRPVPLLLRLLQSVGAKSDTFTVQQVIHHLGQYIKTKQLYDKQRQHIVHCKGDPLGEVFGVESFSLKEPSSSSGSVGALLAKALFIAATDKRKDHTGVGDGAVKESSLAAADGDNKQVALVVDSVRQGDSPHGGSTSTPMTGTTTVAAKRRRDSECGSGVVAAGSPEEEDSGAKRPRAPSPAPPCWNDDDQGVPWWFLRSLPHTLDRVSTASSTDICSRRGYETAVVTDSSDDLWFLDESNSDQFSVEFEVESIHSEDYDGEGEDGESGERSSDDEVYDVTVIYSDSQSSYNESSDAEFPEEDGWRCTECSETNHPMHGYCQRCWCLRKDWLPDAAQQQQQQQEQQQQQQQHTTTTTTTTLPTTMGSPAAPRGVFTMPGIATALLEEALARDIDSDDGHDEIDGRRSKKAADEDDEYEKVYEKVYEKEYEKEEEAGMRGPSGAATHTLRCGSEDEQEPEEDEYEEDVDDDGKMKKSSKSEALQPADVVSAASSASASSAYQNDGRSGSGGANNACTLLDMCIICQHEPRSCTIVHGKTGHLVTCYMCAKKLKRRNKPCPVCRSPIQAVIKTYLL</sequence>
<dbReference type="PANTHER" id="PTHR46858">
    <property type="entry name" value="OS05G0521000 PROTEIN"/>
    <property type="match status" value="1"/>
</dbReference>
<dbReference type="InterPro" id="IPR036443">
    <property type="entry name" value="Znf_RanBP2_sf"/>
</dbReference>
<dbReference type="CTD" id="4193"/>
<dbReference type="GO" id="GO:0005634">
    <property type="term" value="C:nucleus"/>
    <property type="evidence" value="ECO:0007669"/>
    <property type="project" value="UniProtKB-SubCell"/>
</dbReference>
<dbReference type="SUPFAM" id="SSF47592">
    <property type="entry name" value="SWIB/MDM2 domain"/>
    <property type="match status" value="1"/>
</dbReference>
<dbReference type="GO" id="GO:0051726">
    <property type="term" value="P:regulation of cell cycle"/>
    <property type="evidence" value="ECO:0007669"/>
    <property type="project" value="InterPro"/>
</dbReference>
<evidence type="ECO:0000256" key="8">
    <source>
        <dbReference type="SAM" id="MobiDB-lite"/>
    </source>
</evidence>
<gene>
    <name evidence="13" type="primary">LOC116952262</name>
</gene>
<dbReference type="AlphaFoldDB" id="A0AAJ7XAK2"/>
<feature type="region of interest" description="Disordered" evidence="8">
    <location>
        <begin position="285"/>
        <end position="308"/>
    </location>
</feature>
<dbReference type="InterPro" id="IPR036885">
    <property type="entry name" value="SWIB_MDM2_dom_sf"/>
</dbReference>
<dbReference type="CDD" id="cd10566">
    <property type="entry name" value="MDM2_like"/>
    <property type="match status" value="1"/>
</dbReference>
<comment type="subcellular location">
    <subcellularLocation>
        <location evidence="1">Nucleus</location>
    </subcellularLocation>
</comment>
<feature type="compositionally biased region" description="Low complexity" evidence="8">
    <location>
        <begin position="368"/>
        <end position="395"/>
    </location>
</feature>
<dbReference type="SUPFAM" id="SSF90209">
    <property type="entry name" value="Ran binding protein zinc finger-like"/>
    <property type="match status" value="1"/>
</dbReference>
<dbReference type="KEGG" id="pmrn:116952262"/>
<keyword evidence="3" id="KW-0479">Metal-binding</keyword>
<feature type="region of interest" description="Disordered" evidence="8">
    <location>
        <begin position="368"/>
        <end position="406"/>
    </location>
</feature>
<evidence type="ECO:0000259" key="9">
    <source>
        <dbReference type="PROSITE" id="PS50089"/>
    </source>
</evidence>
<name>A0AAJ7XAK2_PETMA</name>
<feature type="domain" description="DM2" evidence="11">
    <location>
        <begin position="30"/>
        <end position="113"/>
    </location>
</feature>
<dbReference type="InterPro" id="IPR003121">
    <property type="entry name" value="SWIB_MDM2_domain"/>
</dbReference>
<dbReference type="PROSITE" id="PS51925">
    <property type="entry name" value="SWIB_MDM2"/>
    <property type="match status" value="1"/>
</dbReference>
<evidence type="ECO:0000256" key="2">
    <source>
        <dbReference type="ARBA" id="ARBA00005803"/>
    </source>
</evidence>
<evidence type="ECO:0000313" key="13">
    <source>
        <dbReference type="RefSeq" id="XP_032827346.1"/>
    </source>
</evidence>
<dbReference type="GO" id="GO:0043066">
    <property type="term" value="P:negative regulation of apoptotic process"/>
    <property type="evidence" value="ECO:0007669"/>
    <property type="project" value="InterPro"/>
</dbReference>
<dbReference type="GO" id="GO:0061630">
    <property type="term" value="F:ubiquitin protein ligase activity"/>
    <property type="evidence" value="ECO:0007669"/>
    <property type="project" value="TreeGrafter"/>
</dbReference>
<feature type="compositionally biased region" description="Basic and acidic residues" evidence="8">
    <location>
        <begin position="432"/>
        <end position="442"/>
    </location>
</feature>
<feature type="compositionally biased region" description="Basic and acidic residues" evidence="8">
    <location>
        <begin position="449"/>
        <end position="467"/>
    </location>
</feature>
<feature type="compositionally biased region" description="Low complexity" evidence="8">
    <location>
        <begin position="161"/>
        <end position="176"/>
    </location>
</feature>
<dbReference type="Gene3D" id="3.30.40.10">
    <property type="entry name" value="Zinc/RING finger domain, C3HC4 (zinc finger)"/>
    <property type="match status" value="1"/>
</dbReference>
<feature type="region of interest" description="Disordered" evidence="8">
    <location>
        <begin position="157"/>
        <end position="218"/>
    </location>
</feature>